<name>A0A9D2SZM7_9FIRM</name>
<evidence type="ECO:0000256" key="7">
    <source>
        <dbReference type="ARBA" id="ARBA00048478"/>
    </source>
</evidence>
<evidence type="ECO:0000313" key="11">
    <source>
        <dbReference type="Proteomes" id="UP000823882"/>
    </source>
</evidence>
<reference evidence="10" key="2">
    <citation type="submission" date="2021-04" db="EMBL/GenBank/DDBJ databases">
        <authorList>
            <person name="Gilroy R."/>
        </authorList>
    </citation>
    <scope>NUCLEOTIDE SEQUENCE</scope>
    <source>
        <strain evidence="10">CHK186-1790</strain>
    </source>
</reference>
<accession>A0A9D2SZM7</accession>
<dbReference type="GO" id="GO:0015949">
    <property type="term" value="P:nucleobase-containing small molecule interconversion"/>
    <property type="evidence" value="ECO:0007669"/>
    <property type="project" value="TreeGrafter"/>
</dbReference>
<dbReference type="GO" id="GO:0005829">
    <property type="term" value="C:cytosol"/>
    <property type="evidence" value="ECO:0007669"/>
    <property type="project" value="TreeGrafter"/>
</dbReference>
<dbReference type="HAMAP" id="MF_00238">
    <property type="entry name" value="Cytidyl_kinase_type1"/>
    <property type="match status" value="1"/>
</dbReference>
<evidence type="ECO:0000256" key="4">
    <source>
        <dbReference type="ARBA" id="ARBA00022777"/>
    </source>
</evidence>
<keyword evidence="8" id="KW-0963">Cytoplasm</keyword>
<dbReference type="CDD" id="cd02020">
    <property type="entry name" value="CMPK"/>
    <property type="match status" value="1"/>
</dbReference>
<feature type="binding site" evidence="8">
    <location>
        <begin position="10"/>
        <end position="18"/>
    </location>
    <ligand>
        <name>ATP</name>
        <dbReference type="ChEBI" id="CHEBI:30616"/>
    </ligand>
</feature>
<comment type="caution">
    <text evidence="10">The sequence shown here is derived from an EMBL/GenBank/DDBJ whole genome shotgun (WGS) entry which is preliminary data.</text>
</comment>
<dbReference type="GO" id="GO:0006220">
    <property type="term" value="P:pyrimidine nucleotide metabolic process"/>
    <property type="evidence" value="ECO:0007669"/>
    <property type="project" value="UniProtKB-UniRule"/>
</dbReference>
<comment type="subcellular location">
    <subcellularLocation>
        <location evidence="8">Cytoplasm</location>
    </subcellularLocation>
</comment>
<protein>
    <recommendedName>
        <fullName evidence="8">Cytidylate kinase</fullName>
        <shortName evidence="8">CK</shortName>
        <ecNumber evidence="8">2.7.4.25</ecNumber>
    </recommendedName>
    <alternativeName>
        <fullName evidence="8">Cytidine monophosphate kinase</fullName>
        <shortName evidence="8">CMP kinase</shortName>
    </alternativeName>
</protein>
<keyword evidence="2 8" id="KW-0808">Transferase</keyword>
<evidence type="ECO:0000256" key="1">
    <source>
        <dbReference type="ARBA" id="ARBA00009427"/>
    </source>
</evidence>
<dbReference type="Pfam" id="PF02224">
    <property type="entry name" value="Cytidylate_kin"/>
    <property type="match status" value="1"/>
</dbReference>
<dbReference type="InterPro" id="IPR011994">
    <property type="entry name" value="Cytidylate_kinase_dom"/>
</dbReference>
<dbReference type="GO" id="GO:0005524">
    <property type="term" value="F:ATP binding"/>
    <property type="evidence" value="ECO:0007669"/>
    <property type="project" value="UniProtKB-UniRule"/>
</dbReference>
<dbReference type="PANTHER" id="PTHR21299:SF2">
    <property type="entry name" value="CYTIDYLATE KINASE"/>
    <property type="match status" value="1"/>
</dbReference>
<comment type="catalytic activity">
    <reaction evidence="7 8">
        <text>CMP + ATP = CDP + ADP</text>
        <dbReference type="Rhea" id="RHEA:11600"/>
        <dbReference type="ChEBI" id="CHEBI:30616"/>
        <dbReference type="ChEBI" id="CHEBI:58069"/>
        <dbReference type="ChEBI" id="CHEBI:60377"/>
        <dbReference type="ChEBI" id="CHEBI:456216"/>
        <dbReference type="EC" id="2.7.4.25"/>
    </reaction>
</comment>
<evidence type="ECO:0000256" key="6">
    <source>
        <dbReference type="ARBA" id="ARBA00047615"/>
    </source>
</evidence>
<evidence type="ECO:0000259" key="9">
    <source>
        <dbReference type="Pfam" id="PF02224"/>
    </source>
</evidence>
<evidence type="ECO:0000256" key="3">
    <source>
        <dbReference type="ARBA" id="ARBA00022741"/>
    </source>
</evidence>
<organism evidence="10 11">
    <name type="scientific">Candidatus Intestinimonas pullistercoris</name>
    <dbReference type="NCBI Taxonomy" id="2838623"/>
    <lineage>
        <taxon>Bacteria</taxon>
        <taxon>Bacillati</taxon>
        <taxon>Bacillota</taxon>
        <taxon>Clostridia</taxon>
        <taxon>Eubacteriales</taxon>
        <taxon>Intestinimonas</taxon>
    </lineage>
</organism>
<dbReference type="EC" id="2.7.4.25" evidence="8"/>
<reference evidence="10" key="1">
    <citation type="journal article" date="2021" name="PeerJ">
        <title>Extensive microbial diversity within the chicken gut microbiome revealed by metagenomics and culture.</title>
        <authorList>
            <person name="Gilroy R."/>
            <person name="Ravi A."/>
            <person name="Getino M."/>
            <person name="Pursley I."/>
            <person name="Horton D.L."/>
            <person name="Alikhan N.F."/>
            <person name="Baker D."/>
            <person name="Gharbi K."/>
            <person name="Hall N."/>
            <person name="Watson M."/>
            <person name="Adriaenssens E.M."/>
            <person name="Foster-Nyarko E."/>
            <person name="Jarju S."/>
            <person name="Secka A."/>
            <person name="Antonio M."/>
            <person name="Oren A."/>
            <person name="Chaudhuri R.R."/>
            <person name="La Ragione R."/>
            <person name="Hildebrand F."/>
            <person name="Pallen M.J."/>
        </authorList>
    </citation>
    <scope>NUCLEOTIDE SEQUENCE</scope>
    <source>
        <strain evidence="10">CHK186-1790</strain>
    </source>
</reference>
<dbReference type="EMBL" id="DWWJ01000004">
    <property type="protein sequence ID" value="HJC39991.1"/>
    <property type="molecule type" value="Genomic_DNA"/>
</dbReference>
<dbReference type="InterPro" id="IPR027417">
    <property type="entry name" value="P-loop_NTPase"/>
</dbReference>
<dbReference type="PANTHER" id="PTHR21299">
    <property type="entry name" value="CYTIDYLATE KINASE/PANTOATE-BETA-ALANINE LIGASE"/>
    <property type="match status" value="1"/>
</dbReference>
<dbReference type="InterPro" id="IPR003136">
    <property type="entry name" value="Cytidylate_kin"/>
</dbReference>
<gene>
    <name evidence="8 10" type="primary">cmk</name>
    <name evidence="10" type="ORF">H9701_00370</name>
</gene>
<proteinExistence type="inferred from homology"/>
<comment type="catalytic activity">
    <reaction evidence="6 8">
        <text>dCMP + ATP = dCDP + ADP</text>
        <dbReference type="Rhea" id="RHEA:25094"/>
        <dbReference type="ChEBI" id="CHEBI:30616"/>
        <dbReference type="ChEBI" id="CHEBI:57566"/>
        <dbReference type="ChEBI" id="CHEBI:58593"/>
        <dbReference type="ChEBI" id="CHEBI:456216"/>
        <dbReference type="EC" id="2.7.4.25"/>
    </reaction>
</comment>
<dbReference type="NCBIfam" id="TIGR00017">
    <property type="entry name" value="cmk"/>
    <property type="match status" value="1"/>
</dbReference>
<keyword evidence="3 8" id="KW-0547">Nucleotide-binding</keyword>
<dbReference type="AlphaFoldDB" id="A0A9D2SZM7"/>
<keyword evidence="4 8" id="KW-0418">Kinase</keyword>
<dbReference type="Gene3D" id="3.40.50.300">
    <property type="entry name" value="P-loop containing nucleotide triphosphate hydrolases"/>
    <property type="match status" value="1"/>
</dbReference>
<evidence type="ECO:0000256" key="2">
    <source>
        <dbReference type="ARBA" id="ARBA00022679"/>
    </source>
</evidence>
<comment type="similarity">
    <text evidence="1 8">Belongs to the cytidylate kinase family. Type 1 subfamily.</text>
</comment>
<evidence type="ECO:0000313" key="10">
    <source>
        <dbReference type="EMBL" id="HJC39991.1"/>
    </source>
</evidence>
<sequence>MRFQSIAIDGPAGAGKSTLAKRVAGALGFLYVDTGAIYRTLGLFALRSGADPADPAAVAELLPRFSVRMDYGPDGIQHMFLGQEDVTQAIRAPEVSRASSAVSAIPEVRTYLLEMQRELARSHNVVMDGRDIGTVVLPQADVKVFLTASPEARAQRRCAELSARGMPQDYAAVLAEIVERDRRDTTRAAAPLRQAEDALLVDTTHLDLEESFHALLETVKKELEA</sequence>
<evidence type="ECO:0000256" key="5">
    <source>
        <dbReference type="ARBA" id="ARBA00022840"/>
    </source>
</evidence>
<evidence type="ECO:0000256" key="8">
    <source>
        <dbReference type="HAMAP-Rule" id="MF_00238"/>
    </source>
</evidence>
<dbReference type="Proteomes" id="UP000823882">
    <property type="component" value="Unassembled WGS sequence"/>
</dbReference>
<feature type="domain" description="Cytidylate kinase" evidence="9">
    <location>
        <begin position="6"/>
        <end position="220"/>
    </location>
</feature>
<keyword evidence="5 8" id="KW-0067">ATP-binding</keyword>
<dbReference type="GO" id="GO:0036431">
    <property type="term" value="F:dCMP kinase activity"/>
    <property type="evidence" value="ECO:0007669"/>
    <property type="project" value="InterPro"/>
</dbReference>
<dbReference type="SUPFAM" id="SSF52540">
    <property type="entry name" value="P-loop containing nucleoside triphosphate hydrolases"/>
    <property type="match status" value="1"/>
</dbReference>